<dbReference type="PANTHER" id="PTHR28141">
    <property type="entry name" value="2',3'-CYCLIC-NUCLEOTIDE 3'-PHOSPHODIESTERASE"/>
    <property type="match status" value="1"/>
</dbReference>
<accession>A0A1T5GZU9</accession>
<dbReference type="InterPro" id="IPR009097">
    <property type="entry name" value="Cyclic_Pdiesterase"/>
</dbReference>
<name>A0A1T5GZU9_9HYPH</name>
<dbReference type="GO" id="GO:0004113">
    <property type="term" value="F:2',3'-cyclic-nucleotide 3'-phosphodiesterase activity"/>
    <property type="evidence" value="ECO:0007669"/>
    <property type="project" value="TreeGrafter"/>
</dbReference>
<reference evidence="1 2" key="1">
    <citation type="submission" date="2017-02" db="EMBL/GenBank/DDBJ databases">
        <authorList>
            <person name="Peterson S.W."/>
        </authorList>
    </citation>
    <scope>NUCLEOTIDE SEQUENCE [LARGE SCALE GENOMIC DNA]</scope>
    <source>
        <strain evidence="1 2">DSM 9653</strain>
    </source>
</reference>
<gene>
    <name evidence="1" type="ORF">SAMN05660750_04651</name>
</gene>
<sequence>MAEPADEAMLTELVGELSGRFGTPLFAPHLTLQGDTEAPLAELERAVAAAAEAVPAFTTPITVVEGSEAFFRSFYARFAVSPALAALKRALDPAGFDSFMPHVSLLYGSVEPVAKAAAIAEVNARLAGRRIRFDRIGVVTSGQDIPIAEWRVVASAALRSA</sequence>
<evidence type="ECO:0008006" key="3">
    <source>
        <dbReference type="Google" id="ProtNLM"/>
    </source>
</evidence>
<dbReference type="AlphaFoldDB" id="A0A1T5GZU9"/>
<evidence type="ECO:0000313" key="2">
    <source>
        <dbReference type="Proteomes" id="UP000190130"/>
    </source>
</evidence>
<proteinExistence type="predicted"/>
<dbReference type="EMBL" id="FUYX01000018">
    <property type="protein sequence ID" value="SKC13993.1"/>
    <property type="molecule type" value="Genomic_DNA"/>
</dbReference>
<protein>
    <recommendedName>
        <fullName evidence="3">Cyclic phosphodiesterase-like protein</fullName>
    </recommendedName>
</protein>
<dbReference type="SUPFAM" id="SSF55144">
    <property type="entry name" value="LigT-like"/>
    <property type="match status" value="1"/>
</dbReference>
<dbReference type="Pfam" id="PF13563">
    <property type="entry name" value="2_5_RNA_ligase2"/>
    <property type="match status" value="1"/>
</dbReference>
<dbReference type="Proteomes" id="UP000190130">
    <property type="component" value="Unassembled WGS sequence"/>
</dbReference>
<dbReference type="InterPro" id="IPR012386">
    <property type="entry name" value="Cyclic-nucl_3Pdiesterase"/>
</dbReference>
<dbReference type="PANTHER" id="PTHR28141:SF1">
    <property type="entry name" value="2',3'-CYCLIC-NUCLEOTIDE 3'-PHOSPHODIESTERASE"/>
    <property type="match status" value="1"/>
</dbReference>
<dbReference type="Gene3D" id="3.90.1140.10">
    <property type="entry name" value="Cyclic phosphodiesterase"/>
    <property type="match status" value="1"/>
</dbReference>
<dbReference type="GO" id="GO:0009187">
    <property type="term" value="P:cyclic nucleotide metabolic process"/>
    <property type="evidence" value="ECO:0007669"/>
    <property type="project" value="TreeGrafter"/>
</dbReference>
<organism evidence="1 2">
    <name type="scientific">Bosea thiooxidans</name>
    <dbReference type="NCBI Taxonomy" id="53254"/>
    <lineage>
        <taxon>Bacteria</taxon>
        <taxon>Pseudomonadati</taxon>
        <taxon>Pseudomonadota</taxon>
        <taxon>Alphaproteobacteria</taxon>
        <taxon>Hyphomicrobiales</taxon>
        <taxon>Boseaceae</taxon>
        <taxon>Bosea</taxon>
    </lineage>
</organism>
<evidence type="ECO:0000313" key="1">
    <source>
        <dbReference type="EMBL" id="SKC13993.1"/>
    </source>
</evidence>